<organism evidence="1 2">
    <name type="scientific">Pseudomonas syringae pv. actinidiae</name>
    <dbReference type="NCBI Taxonomy" id="103796"/>
    <lineage>
        <taxon>Bacteria</taxon>
        <taxon>Pseudomonadati</taxon>
        <taxon>Pseudomonadota</taxon>
        <taxon>Gammaproteobacteria</taxon>
        <taxon>Pseudomonadales</taxon>
        <taxon>Pseudomonadaceae</taxon>
        <taxon>Pseudomonas</taxon>
        <taxon>Pseudomonas syringae</taxon>
    </lineage>
</organism>
<evidence type="ECO:0000313" key="2">
    <source>
        <dbReference type="Proteomes" id="UP000247480"/>
    </source>
</evidence>
<gene>
    <name evidence="1" type="ORF">KPSA1_03693</name>
</gene>
<proteinExistence type="predicted"/>
<protein>
    <submittedName>
        <fullName evidence="1">Uncharacterized protein</fullName>
    </submittedName>
</protein>
<dbReference type="EMBL" id="BGJZ01000180">
    <property type="protein sequence ID" value="GBH10279.1"/>
    <property type="molecule type" value="Genomic_DNA"/>
</dbReference>
<name>A0A2V0QBB3_PSESF</name>
<accession>A0A2V0QBB3</accession>
<comment type="caution">
    <text evidence="1">The sequence shown here is derived from an EMBL/GenBank/DDBJ whole genome shotgun (WGS) entry which is preliminary data.</text>
</comment>
<reference evidence="1 2" key="1">
    <citation type="submission" date="2018-04" db="EMBL/GenBank/DDBJ databases">
        <title>Draft genome sequence of Pseudomonas syringae pv. actinidiae biovar 1 strains isolated from kiwifruit in Kagawa prefecture.</title>
        <authorList>
            <person name="Tabuchi M."/>
            <person name="Saito M."/>
            <person name="Fujiwara S."/>
            <person name="Sasa N."/>
            <person name="Akimitsu K."/>
            <person name="Gomi K."/>
            <person name="Konishi-Sugita S."/>
            <person name="Hamano K."/>
            <person name="Kataoka I."/>
        </authorList>
    </citation>
    <scope>NUCLEOTIDE SEQUENCE [LARGE SCALE GENOMIC DNA]</scope>
    <source>
        <strain evidence="1 2">MAFF212206</strain>
    </source>
</reference>
<sequence length="38" mass="4405">MHPTNMIWEFGDFLDDSLKPAKKKRQPAAASYHQSPNF</sequence>
<dbReference type="AlphaFoldDB" id="A0A2V0QBB3"/>
<evidence type="ECO:0000313" key="1">
    <source>
        <dbReference type="EMBL" id="GBH10279.1"/>
    </source>
</evidence>
<dbReference type="Proteomes" id="UP000247480">
    <property type="component" value="Unassembled WGS sequence"/>
</dbReference>